<dbReference type="EMBL" id="CAMPGE010004297">
    <property type="protein sequence ID" value="CAI2363145.1"/>
    <property type="molecule type" value="Genomic_DNA"/>
</dbReference>
<keyword evidence="2" id="KW-1185">Reference proteome</keyword>
<comment type="caution">
    <text evidence="1">The sequence shown here is derived from an EMBL/GenBank/DDBJ whole genome shotgun (WGS) entry which is preliminary data.</text>
</comment>
<dbReference type="Proteomes" id="UP001295684">
    <property type="component" value="Unassembled WGS sequence"/>
</dbReference>
<organism evidence="1 2">
    <name type="scientific">Euplotes crassus</name>
    <dbReference type="NCBI Taxonomy" id="5936"/>
    <lineage>
        <taxon>Eukaryota</taxon>
        <taxon>Sar</taxon>
        <taxon>Alveolata</taxon>
        <taxon>Ciliophora</taxon>
        <taxon>Intramacronucleata</taxon>
        <taxon>Spirotrichea</taxon>
        <taxon>Hypotrichia</taxon>
        <taxon>Euplotida</taxon>
        <taxon>Euplotidae</taxon>
        <taxon>Moneuplotes</taxon>
    </lineage>
</organism>
<sequence length="284" mass="32148">MVKNHIQDSDKDLRVKHISRNKGNQFKNKNRVSASICINKIKTLHKGNVSKLFKDASNRKITILSKKRTQPKPSLHKRLRTSIFSPSQNAAIKKLGTEKSPKVSKAIKHLKTEPHISASTCSKHSEMLPNVKALLNPSLFPSSKKLSRPPVFLQNLKSNRTKLLEKNQHISFSSQKSYPKQRKLLGETKTSASTPTLGFHKKYALIKGFKGGSKALNQYKYERNAALPPHPLLSSNERKYNPDSLINALLKKSIDFGKSFKLYKNGKGLKTFIEICMYKKLCNE</sequence>
<name>A0AAD1U694_EUPCR</name>
<gene>
    <name evidence="1" type="ORF">ECRASSUSDP1_LOCUS4475</name>
</gene>
<reference evidence="1" key="1">
    <citation type="submission" date="2023-07" db="EMBL/GenBank/DDBJ databases">
        <authorList>
            <consortium name="AG Swart"/>
            <person name="Singh M."/>
            <person name="Singh A."/>
            <person name="Seah K."/>
            <person name="Emmerich C."/>
        </authorList>
    </citation>
    <scope>NUCLEOTIDE SEQUENCE</scope>
    <source>
        <strain evidence="1">DP1</strain>
    </source>
</reference>
<evidence type="ECO:0000313" key="1">
    <source>
        <dbReference type="EMBL" id="CAI2363145.1"/>
    </source>
</evidence>
<accession>A0AAD1U694</accession>
<proteinExistence type="predicted"/>
<dbReference type="AlphaFoldDB" id="A0AAD1U694"/>
<protein>
    <submittedName>
        <fullName evidence="1">Uncharacterized protein</fullName>
    </submittedName>
</protein>
<evidence type="ECO:0000313" key="2">
    <source>
        <dbReference type="Proteomes" id="UP001295684"/>
    </source>
</evidence>